<keyword evidence="2" id="KW-1185">Reference proteome</keyword>
<dbReference type="AlphaFoldDB" id="A0A9J5WNZ2"/>
<sequence length="88" mass="10218">MVKWGFLDEIGTQTKTLSSSTFSQAQSLSLTHLPNYSSLLLTDQHYTFIEPKPRTILFRLTPSHPPTVPYNSSTNNYPLEHNYHWVYM</sequence>
<name>A0A9J5WNZ2_SOLCO</name>
<comment type="caution">
    <text evidence="1">The sequence shown here is derived from an EMBL/GenBank/DDBJ whole genome shotgun (WGS) entry which is preliminary data.</text>
</comment>
<evidence type="ECO:0000313" key="1">
    <source>
        <dbReference type="EMBL" id="KAG5576614.1"/>
    </source>
</evidence>
<proteinExistence type="predicted"/>
<evidence type="ECO:0000313" key="2">
    <source>
        <dbReference type="Proteomes" id="UP000824120"/>
    </source>
</evidence>
<organism evidence="1 2">
    <name type="scientific">Solanum commersonii</name>
    <name type="common">Commerson's wild potato</name>
    <name type="synonym">Commerson's nightshade</name>
    <dbReference type="NCBI Taxonomy" id="4109"/>
    <lineage>
        <taxon>Eukaryota</taxon>
        <taxon>Viridiplantae</taxon>
        <taxon>Streptophyta</taxon>
        <taxon>Embryophyta</taxon>
        <taxon>Tracheophyta</taxon>
        <taxon>Spermatophyta</taxon>
        <taxon>Magnoliopsida</taxon>
        <taxon>eudicotyledons</taxon>
        <taxon>Gunneridae</taxon>
        <taxon>Pentapetalae</taxon>
        <taxon>asterids</taxon>
        <taxon>lamiids</taxon>
        <taxon>Solanales</taxon>
        <taxon>Solanaceae</taxon>
        <taxon>Solanoideae</taxon>
        <taxon>Solaneae</taxon>
        <taxon>Solanum</taxon>
    </lineage>
</organism>
<protein>
    <submittedName>
        <fullName evidence="1">Uncharacterized protein</fullName>
    </submittedName>
</protein>
<dbReference type="Proteomes" id="UP000824120">
    <property type="component" value="Chromosome 11"/>
</dbReference>
<dbReference type="EMBL" id="JACXVP010000011">
    <property type="protein sequence ID" value="KAG5576614.1"/>
    <property type="molecule type" value="Genomic_DNA"/>
</dbReference>
<reference evidence="1 2" key="1">
    <citation type="submission" date="2020-09" db="EMBL/GenBank/DDBJ databases">
        <title>De no assembly of potato wild relative species, Solanum commersonii.</title>
        <authorList>
            <person name="Cho K."/>
        </authorList>
    </citation>
    <scope>NUCLEOTIDE SEQUENCE [LARGE SCALE GENOMIC DNA]</scope>
    <source>
        <strain evidence="1">LZ3.2</strain>
        <tissue evidence="1">Leaf</tissue>
    </source>
</reference>
<gene>
    <name evidence="1" type="ORF">H5410_056748</name>
</gene>
<accession>A0A9J5WNZ2</accession>